<sequence>MRSFRDAKAMAKTLRAELAARGTTVPHSAALEIVARQFGFDDWNVLAARIGAARPEPGPRAAVPVLRIFSVDVVLPARIGRVWELITRSEHVRAWFAFDGAAVDLRPGGEVEHVWHEHGRYRGVIEEVVPGARFVYRYSSVPDARPEPGRQTTVVFTLEELADGSTRVRVTEEGFEALEMGDADRRAHEEGARQGWQGALDGLARLAAPAGEGPA</sequence>
<protein>
    <submittedName>
        <fullName evidence="4">SRPBCC domain-containing protein</fullName>
    </submittedName>
</protein>
<evidence type="ECO:0000259" key="2">
    <source>
        <dbReference type="Pfam" id="PF08327"/>
    </source>
</evidence>
<dbReference type="EMBL" id="JBHSBH010000010">
    <property type="protein sequence ID" value="MFC3997426.1"/>
    <property type="molecule type" value="Genomic_DNA"/>
</dbReference>
<dbReference type="InterPro" id="IPR023393">
    <property type="entry name" value="START-like_dom_sf"/>
</dbReference>
<name>A0ABV8FRW1_9ACTN</name>
<comment type="caution">
    <text evidence="4">The sequence shown here is derived from an EMBL/GenBank/DDBJ whole genome shotgun (WGS) entry which is preliminary data.</text>
</comment>
<evidence type="ECO:0000256" key="1">
    <source>
        <dbReference type="ARBA" id="ARBA00006817"/>
    </source>
</evidence>
<evidence type="ECO:0000259" key="3">
    <source>
        <dbReference type="Pfam" id="PF20066"/>
    </source>
</evidence>
<dbReference type="Pfam" id="PF08327">
    <property type="entry name" value="AHSA1"/>
    <property type="match status" value="1"/>
</dbReference>
<proteinExistence type="inferred from homology"/>
<dbReference type="InterPro" id="IPR013538">
    <property type="entry name" value="ASHA1/2-like_C"/>
</dbReference>
<dbReference type="Proteomes" id="UP001595847">
    <property type="component" value="Unassembled WGS sequence"/>
</dbReference>
<dbReference type="InterPro" id="IPR045517">
    <property type="entry name" value="Glyoxalase_8"/>
</dbReference>
<comment type="similarity">
    <text evidence="1">Belongs to the AHA1 family.</text>
</comment>
<dbReference type="Pfam" id="PF20066">
    <property type="entry name" value="Glyoxalase_8"/>
    <property type="match status" value="1"/>
</dbReference>
<keyword evidence="5" id="KW-1185">Reference proteome</keyword>
<organism evidence="4 5">
    <name type="scientific">Nocardiopsis sediminis</name>
    <dbReference type="NCBI Taxonomy" id="1778267"/>
    <lineage>
        <taxon>Bacteria</taxon>
        <taxon>Bacillati</taxon>
        <taxon>Actinomycetota</taxon>
        <taxon>Actinomycetes</taxon>
        <taxon>Streptosporangiales</taxon>
        <taxon>Nocardiopsidaceae</taxon>
        <taxon>Nocardiopsis</taxon>
    </lineage>
</organism>
<accession>A0ABV8FRW1</accession>
<evidence type="ECO:0000313" key="4">
    <source>
        <dbReference type="EMBL" id="MFC3997426.1"/>
    </source>
</evidence>
<reference evidence="5" key="1">
    <citation type="journal article" date="2019" name="Int. J. Syst. Evol. Microbiol.">
        <title>The Global Catalogue of Microorganisms (GCM) 10K type strain sequencing project: providing services to taxonomists for standard genome sequencing and annotation.</title>
        <authorList>
            <consortium name="The Broad Institute Genomics Platform"/>
            <consortium name="The Broad Institute Genome Sequencing Center for Infectious Disease"/>
            <person name="Wu L."/>
            <person name="Ma J."/>
        </authorList>
    </citation>
    <scope>NUCLEOTIDE SEQUENCE [LARGE SCALE GENOMIC DNA]</scope>
    <source>
        <strain evidence="5">TBRC 1826</strain>
    </source>
</reference>
<dbReference type="SUPFAM" id="SSF55961">
    <property type="entry name" value="Bet v1-like"/>
    <property type="match status" value="1"/>
</dbReference>
<feature type="domain" description="Glyoxalase-related protein" evidence="3">
    <location>
        <begin position="3"/>
        <end position="55"/>
    </location>
</feature>
<evidence type="ECO:0000313" key="5">
    <source>
        <dbReference type="Proteomes" id="UP001595847"/>
    </source>
</evidence>
<feature type="domain" description="Activator of Hsp90 ATPase homologue 1/2-like C-terminal" evidence="2">
    <location>
        <begin position="77"/>
        <end position="207"/>
    </location>
</feature>
<gene>
    <name evidence="4" type="ORF">ACFOVU_15955</name>
</gene>
<dbReference type="Gene3D" id="3.30.530.20">
    <property type="match status" value="1"/>
</dbReference>
<dbReference type="RefSeq" id="WP_378534385.1">
    <property type="nucleotide sequence ID" value="NZ_JBHSBH010000010.1"/>
</dbReference>